<evidence type="ECO:0000313" key="4">
    <source>
        <dbReference type="Proteomes" id="UP000272117"/>
    </source>
</evidence>
<comment type="caution">
    <text evidence="3">The sequence shown here is derived from an EMBL/GenBank/DDBJ whole genome shotgun (WGS) entry which is preliminary data.</text>
</comment>
<gene>
    <name evidence="3" type="ORF">EFB08_00575</name>
</gene>
<organism evidence="3 4">
    <name type="scientific">Rufibacter latericius</name>
    <dbReference type="NCBI Taxonomy" id="2487040"/>
    <lineage>
        <taxon>Bacteria</taxon>
        <taxon>Pseudomonadati</taxon>
        <taxon>Bacteroidota</taxon>
        <taxon>Cytophagia</taxon>
        <taxon>Cytophagales</taxon>
        <taxon>Hymenobacteraceae</taxon>
        <taxon>Rufibacter</taxon>
    </lineage>
</organism>
<reference evidence="3 4" key="1">
    <citation type="submission" date="2018-11" db="EMBL/GenBank/DDBJ databases">
        <title>Rufibacter latericius sp. nov., isolated from water in Baiyang Lake.</title>
        <authorList>
            <person name="Yang Y."/>
        </authorList>
    </citation>
    <scope>NUCLEOTIDE SEQUENCE [LARGE SCALE GENOMIC DNA]</scope>
    <source>
        <strain evidence="3 4">R-22-1c-1</strain>
    </source>
</reference>
<dbReference type="InterPro" id="IPR006680">
    <property type="entry name" value="Amidohydro-rel"/>
</dbReference>
<protein>
    <submittedName>
        <fullName evidence="3">Amidohydrolase</fullName>
    </submittedName>
</protein>
<proteinExistence type="inferred from homology"/>
<dbReference type="PANTHER" id="PTHR43569:SF2">
    <property type="entry name" value="AMIDOHYDROLASE-RELATED DOMAIN-CONTAINING PROTEIN"/>
    <property type="match status" value="1"/>
</dbReference>
<keyword evidence="3" id="KW-0378">Hydrolase</keyword>
<sequence>MPRIDAHQHIWQYDPARDTWITEDMAAIRRDFLPPDLQPILEKNGFTGCVLVQAKEDNDFLLEIAAAHDFVKGVVGWVEFQDEQVGEQLAYLKQYKKLKGFRYILQSAQDRALMLQPAFKRGIAQLRDYSYTFDILIFPDQLGYTKEFVSAFPDQPFVIDHLAKPTIKDGKWEEWAKQIKAFAGHENVSCKISGMVTEADWRNWKKADFRPYLDAVVETFGPKRIMFGSDWPVCLVAGAYEEVLGIVEDYFSGFSPDEQALFFGGNATRFYQL</sequence>
<evidence type="ECO:0000259" key="2">
    <source>
        <dbReference type="Pfam" id="PF04909"/>
    </source>
</evidence>
<accession>A0A3M9N208</accession>
<dbReference type="Pfam" id="PF04909">
    <property type="entry name" value="Amidohydro_2"/>
    <property type="match status" value="1"/>
</dbReference>
<dbReference type="GO" id="GO:0016787">
    <property type="term" value="F:hydrolase activity"/>
    <property type="evidence" value="ECO:0007669"/>
    <property type="project" value="UniProtKB-KW"/>
</dbReference>
<dbReference type="Gene3D" id="3.20.20.140">
    <property type="entry name" value="Metal-dependent hydrolases"/>
    <property type="match status" value="1"/>
</dbReference>
<dbReference type="Proteomes" id="UP000272117">
    <property type="component" value="Unassembled WGS sequence"/>
</dbReference>
<feature type="domain" description="Amidohydrolase-related" evidence="2">
    <location>
        <begin position="4"/>
        <end position="273"/>
    </location>
</feature>
<evidence type="ECO:0000256" key="1">
    <source>
        <dbReference type="ARBA" id="ARBA00038310"/>
    </source>
</evidence>
<comment type="similarity">
    <text evidence="1">Belongs to the metallo-dependent hydrolases superfamily.</text>
</comment>
<dbReference type="EMBL" id="RJJD01000001">
    <property type="protein sequence ID" value="RNI31068.1"/>
    <property type="molecule type" value="Genomic_DNA"/>
</dbReference>
<keyword evidence="4" id="KW-1185">Reference proteome</keyword>
<dbReference type="PANTHER" id="PTHR43569">
    <property type="entry name" value="AMIDOHYDROLASE"/>
    <property type="match status" value="1"/>
</dbReference>
<name>A0A3M9N208_9BACT</name>
<dbReference type="InterPro" id="IPR052350">
    <property type="entry name" value="Metallo-dep_Lactonases"/>
</dbReference>
<dbReference type="SUPFAM" id="SSF51556">
    <property type="entry name" value="Metallo-dependent hydrolases"/>
    <property type="match status" value="1"/>
</dbReference>
<evidence type="ECO:0000313" key="3">
    <source>
        <dbReference type="EMBL" id="RNI31068.1"/>
    </source>
</evidence>
<dbReference type="OrthoDB" id="5450317at2"/>
<dbReference type="RefSeq" id="WP_123124970.1">
    <property type="nucleotide sequence ID" value="NZ_RJJD01000001.1"/>
</dbReference>
<dbReference type="AlphaFoldDB" id="A0A3M9N208"/>
<dbReference type="InterPro" id="IPR032466">
    <property type="entry name" value="Metal_Hydrolase"/>
</dbReference>